<dbReference type="RefSeq" id="WP_075767419.1">
    <property type="nucleotide sequence ID" value="NZ_MJIL01000095.1"/>
</dbReference>
<name>A0A1Q9GA41_9GAMM</name>
<keyword evidence="1" id="KW-0732">Signal</keyword>
<evidence type="ECO:0000256" key="1">
    <source>
        <dbReference type="SAM" id="SignalP"/>
    </source>
</evidence>
<feature type="chain" id="PRO_5012028318" description="Outer membrane protein beta-barrel domain-containing protein" evidence="1">
    <location>
        <begin position="28"/>
        <end position="182"/>
    </location>
</feature>
<proteinExistence type="predicted"/>
<keyword evidence="3" id="KW-1185">Reference proteome</keyword>
<evidence type="ECO:0000313" key="2">
    <source>
        <dbReference type="EMBL" id="OLQ71140.1"/>
    </source>
</evidence>
<gene>
    <name evidence="2" type="ORF">BIT28_02915</name>
</gene>
<reference evidence="2 3" key="1">
    <citation type="submission" date="2016-09" db="EMBL/GenBank/DDBJ databases">
        <title>Photobacterium proteolyticum sp. nov. a protease producing bacterium isolated from ocean sediments of Laizhou Bay.</title>
        <authorList>
            <person name="Li Y."/>
        </authorList>
    </citation>
    <scope>NUCLEOTIDE SEQUENCE [LARGE SCALE GENOMIC DNA]</scope>
    <source>
        <strain evidence="2 3">13-12</strain>
    </source>
</reference>
<dbReference type="Proteomes" id="UP000186905">
    <property type="component" value="Unassembled WGS sequence"/>
</dbReference>
<evidence type="ECO:0000313" key="3">
    <source>
        <dbReference type="Proteomes" id="UP000186905"/>
    </source>
</evidence>
<protein>
    <recommendedName>
        <fullName evidence="4">Outer membrane protein beta-barrel domain-containing protein</fullName>
    </recommendedName>
</protein>
<dbReference type="AlphaFoldDB" id="A0A1Q9GA41"/>
<feature type="signal peptide" evidence="1">
    <location>
        <begin position="1"/>
        <end position="27"/>
    </location>
</feature>
<dbReference type="EMBL" id="MJIL01000095">
    <property type="protein sequence ID" value="OLQ71140.1"/>
    <property type="molecule type" value="Genomic_DNA"/>
</dbReference>
<evidence type="ECO:0008006" key="4">
    <source>
        <dbReference type="Google" id="ProtNLM"/>
    </source>
</evidence>
<accession>A0A1Q9GA41</accession>
<organism evidence="2 3">
    <name type="scientific">Photobacterium proteolyticum</name>
    <dbReference type="NCBI Taxonomy" id="1903952"/>
    <lineage>
        <taxon>Bacteria</taxon>
        <taxon>Pseudomonadati</taxon>
        <taxon>Pseudomonadota</taxon>
        <taxon>Gammaproteobacteria</taxon>
        <taxon>Vibrionales</taxon>
        <taxon>Vibrionaceae</taxon>
        <taxon>Photobacterium</taxon>
    </lineage>
</organism>
<dbReference type="STRING" id="1903952.BIT28_02915"/>
<dbReference type="OrthoDB" id="5814217at2"/>
<comment type="caution">
    <text evidence="2">The sequence shown here is derived from an EMBL/GenBank/DDBJ whole genome shotgun (WGS) entry which is preliminary data.</text>
</comment>
<sequence length="182" mass="19549">MNALSPTKLLCSAVILAASGLSSAANAAANFPYNYFEVRVPLSPGGLGIAGSQEIHPNAHMIAEAESHFENDWIIGAGLGFHAAVNQFTDLNGQIKLLSFKNEENDKSMGRLASELNFGLSAWIMPQLETGGKVGVIAAEEDITIFSLYARLHTGDAFSMGAEWRIKGVNDQTLAFSVRYPF</sequence>